<evidence type="ECO:0000313" key="3">
    <source>
        <dbReference type="EMBL" id="AWI53390.1"/>
    </source>
</evidence>
<dbReference type="AlphaFoldDB" id="A0A2U8FR07"/>
<evidence type="ECO:0000256" key="1">
    <source>
        <dbReference type="SAM" id="MobiDB-lite"/>
    </source>
</evidence>
<dbReference type="KEGG" id="aon:DEH84_08060"/>
<protein>
    <submittedName>
        <fullName evidence="3">Uncharacterized protein</fullName>
    </submittedName>
</protein>
<proteinExistence type="predicted"/>
<dbReference type="Proteomes" id="UP000244892">
    <property type="component" value="Chromosome"/>
</dbReference>
<dbReference type="RefSeq" id="WP_058085885.1">
    <property type="nucleotide sequence ID" value="NZ_CP029210.1"/>
</dbReference>
<feature type="transmembrane region" description="Helical" evidence="2">
    <location>
        <begin position="31"/>
        <end position="50"/>
    </location>
</feature>
<keyword evidence="2" id="KW-0812">Transmembrane</keyword>
<feature type="region of interest" description="Disordered" evidence="1">
    <location>
        <begin position="80"/>
        <end position="107"/>
    </location>
</feature>
<dbReference type="EMBL" id="CP029210">
    <property type="protein sequence ID" value="AWI53390.1"/>
    <property type="molecule type" value="Genomic_DNA"/>
</dbReference>
<reference evidence="3 4" key="1">
    <citation type="submission" date="2018-05" db="EMBL/GenBank/DDBJ databases">
        <title>complete genome sequence of Aquabacterium olei NBRC 110486.</title>
        <authorList>
            <person name="Tang B."/>
            <person name="Chang J."/>
            <person name="Zhang L."/>
            <person name="Yang H."/>
        </authorList>
    </citation>
    <scope>NUCLEOTIDE SEQUENCE [LARGE SCALE GENOMIC DNA]</scope>
    <source>
        <strain evidence="3 4">NBRC 110486</strain>
    </source>
</reference>
<name>A0A2U8FR07_9BURK</name>
<keyword evidence="4" id="KW-1185">Reference proteome</keyword>
<sequence length="107" mass="11345">MRNPIFFGFVALGGLVGLFSAAMDDWGTRVVMIGVGMLFGTAIGGALTRVRRMSRSLRQGADSIPGMGVTSEDLAANYWRDKGHPPFMKPPEGDLNPNMSGPDGDSA</sequence>
<organism evidence="3 4">
    <name type="scientific">Aquabacterium olei</name>
    <dbReference type="NCBI Taxonomy" id="1296669"/>
    <lineage>
        <taxon>Bacteria</taxon>
        <taxon>Pseudomonadati</taxon>
        <taxon>Pseudomonadota</taxon>
        <taxon>Betaproteobacteria</taxon>
        <taxon>Burkholderiales</taxon>
        <taxon>Aquabacterium</taxon>
    </lineage>
</organism>
<dbReference type="OrthoDB" id="8812512at2"/>
<accession>A0A2U8FR07</accession>
<keyword evidence="2" id="KW-1133">Transmembrane helix</keyword>
<keyword evidence="2" id="KW-0472">Membrane</keyword>
<evidence type="ECO:0000313" key="4">
    <source>
        <dbReference type="Proteomes" id="UP000244892"/>
    </source>
</evidence>
<gene>
    <name evidence="3" type="ORF">DEH84_08060</name>
</gene>
<evidence type="ECO:0000256" key="2">
    <source>
        <dbReference type="SAM" id="Phobius"/>
    </source>
</evidence>